<keyword evidence="5 6" id="KW-0472">Membrane</keyword>
<evidence type="ECO:0000256" key="5">
    <source>
        <dbReference type="ARBA" id="ARBA00023136"/>
    </source>
</evidence>
<dbReference type="GO" id="GO:0016020">
    <property type="term" value="C:membrane"/>
    <property type="evidence" value="ECO:0007669"/>
    <property type="project" value="UniProtKB-SubCell"/>
</dbReference>
<dbReference type="Proteomes" id="UP000290289">
    <property type="component" value="Chromosome 15"/>
</dbReference>
<evidence type="ECO:0008006" key="9">
    <source>
        <dbReference type="Google" id="ProtNLM"/>
    </source>
</evidence>
<keyword evidence="4 6" id="KW-1133">Transmembrane helix</keyword>
<evidence type="ECO:0000256" key="6">
    <source>
        <dbReference type="SAM" id="Phobius"/>
    </source>
</evidence>
<gene>
    <name evidence="7" type="ORF">DVH24_029298</name>
</gene>
<name>A0A498HYC0_MALDO</name>
<keyword evidence="3 6" id="KW-0812">Transmembrane</keyword>
<reference evidence="7 8" key="1">
    <citation type="submission" date="2018-10" db="EMBL/GenBank/DDBJ databases">
        <title>A high-quality apple genome assembly.</title>
        <authorList>
            <person name="Hu J."/>
        </authorList>
    </citation>
    <scope>NUCLEOTIDE SEQUENCE [LARGE SCALE GENOMIC DNA]</scope>
    <source>
        <strain evidence="8">cv. HFTH1</strain>
        <tissue evidence="7">Young leaf</tissue>
    </source>
</reference>
<sequence>MEEGGSAGNYQWSGLKVKVDSWFSQFRNGSNPWMARYVYGFMFLIANLMAWAVRDYGSSLLTEMERLKGCHGVKDCLGAEGVLRVSLGCFLFYFTMFLSTVGTSKLNEPRDLWQSGWWSAKIVMWVSFIIIPFVLPAKIIQLYGEIAHFGAGYDSMLLHLFPMHFLFTFRNVFLGYSFNKFWYCSIRVFLLIQLISIICFIKWLNEWCQSTKSERCRIYVMLLATTAHVVCLVGIILMYIWYAPEPTCLLNIFFITWTLVLLQLMTSVSLHPNVNAGILTPGLMGLYIVFICWFAIRSEPAGTTCNKKAEDSTKTDWLTIISFVIAVLAMVIATFSTGIDSKCFQFRKDEPVSEDDVPYGYGFFHFVFATGAMYFAMLLIGWNTHQSMKKFTLDVGWASTWVRIVNEWIAVCVTERKTKSIELQIDDKILHLSFSGFRLRRNFYVLQYGYWWLQSYGRADKRRNPLKLSKFISTSCPSHRLYIWECPSIGLEDQNSARTLEEPPQATMGSSAASTLHR</sequence>
<evidence type="ECO:0000313" key="7">
    <source>
        <dbReference type="EMBL" id="RXH74577.1"/>
    </source>
</evidence>
<organism evidence="7 8">
    <name type="scientific">Malus domestica</name>
    <name type="common">Apple</name>
    <name type="synonym">Pyrus malus</name>
    <dbReference type="NCBI Taxonomy" id="3750"/>
    <lineage>
        <taxon>Eukaryota</taxon>
        <taxon>Viridiplantae</taxon>
        <taxon>Streptophyta</taxon>
        <taxon>Embryophyta</taxon>
        <taxon>Tracheophyta</taxon>
        <taxon>Spermatophyta</taxon>
        <taxon>Magnoliopsida</taxon>
        <taxon>eudicotyledons</taxon>
        <taxon>Gunneridae</taxon>
        <taxon>Pentapetalae</taxon>
        <taxon>rosids</taxon>
        <taxon>fabids</taxon>
        <taxon>Rosales</taxon>
        <taxon>Rosaceae</taxon>
        <taxon>Amygdaloideae</taxon>
        <taxon>Maleae</taxon>
        <taxon>Malus</taxon>
    </lineage>
</organism>
<feature type="transmembrane region" description="Helical" evidence="6">
    <location>
        <begin position="359"/>
        <end position="382"/>
    </location>
</feature>
<dbReference type="InterPro" id="IPR005016">
    <property type="entry name" value="TDE1/TMS"/>
</dbReference>
<feature type="transmembrane region" description="Helical" evidence="6">
    <location>
        <begin position="37"/>
        <end position="54"/>
    </location>
</feature>
<feature type="transmembrane region" description="Helical" evidence="6">
    <location>
        <begin position="217"/>
        <end position="242"/>
    </location>
</feature>
<feature type="transmembrane region" description="Helical" evidence="6">
    <location>
        <begin position="249"/>
        <end position="270"/>
    </location>
</feature>
<accession>A0A498HYC0</accession>
<evidence type="ECO:0000256" key="1">
    <source>
        <dbReference type="ARBA" id="ARBA00004141"/>
    </source>
</evidence>
<evidence type="ECO:0000256" key="2">
    <source>
        <dbReference type="ARBA" id="ARBA00006665"/>
    </source>
</evidence>
<comment type="similarity">
    <text evidence="2">Belongs to the TDE1 family.</text>
</comment>
<dbReference type="PANTHER" id="PTHR10383">
    <property type="entry name" value="SERINE INCORPORATOR"/>
    <property type="match status" value="1"/>
</dbReference>
<feature type="transmembrane region" description="Helical" evidence="6">
    <location>
        <begin position="156"/>
        <end position="176"/>
    </location>
</feature>
<protein>
    <recommendedName>
        <fullName evidence="9">Serine incorporator</fullName>
    </recommendedName>
</protein>
<feature type="transmembrane region" description="Helical" evidence="6">
    <location>
        <begin position="188"/>
        <end position="205"/>
    </location>
</feature>
<dbReference type="AlphaFoldDB" id="A0A498HYC0"/>
<dbReference type="EMBL" id="RDQH01000341">
    <property type="protein sequence ID" value="RXH74577.1"/>
    <property type="molecule type" value="Genomic_DNA"/>
</dbReference>
<dbReference type="STRING" id="3750.A0A498HYC0"/>
<evidence type="ECO:0000256" key="4">
    <source>
        <dbReference type="ARBA" id="ARBA00022989"/>
    </source>
</evidence>
<dbReference type="Pfam" id="PF03348">
    <property type="entry name" value="Serinc"/>
    <property type="match status" value="3"/>
</dbReference>
<evidence type="ECO:0000256" key="3">
    <source>
        <dbReference type="ARBA" id="ARBA00022692"/>
    </source>
</evidence>
<feature type="transmembrane region" description="Helical" evidence="6">
    <location>
        <begin position="122"/>
        <end position="144"/>
    </location>
</feature>
<feature type="transmembrane region" description="Helical" evidence="6">
    <location>
        <begin position="276"/>
        <end position="296"/>
    </location>
</feature>
<dbReference type="PANTHER" id="PTHR10383:SF63">
    <property type="entry name" value="OS01G0179800 PROTEIN"/>
    <property type="match status" value="1"/>
</dbReference>
<evidence type="ECO:0000313" key="8">
    <source>
        <dbReference type="Proteomes" id="UP000290289"/>
    </source>
</evidence>
<proteinExistence type="inferred from homology"/>
<feature type="transmembrane region" description="Helical" evidence="6">
    <location>
        <begin position="317"/>
        <end position="339"/>
    </location>
</feature>
<keyword evidence="8" id="KW-1185">Reference proteome</keyword>
<comment type="subcellular location">
    <subcellularLocation>
        <location evidence="1">Membrane</location>
        <topology evidence="1">Multi-pass membrane protein</topology>
    </subcellularLocation>
</comment>
<comment type="caution">
    <text evidence="7">The sequence shown here is derived from an EMBL/GenBank/DDBJ whole genome shotgun (WGS) entry which is preliminary data.</text>
</comment>
<feature type="transmembrane region" description="Helical" evidence="6">
    <location>
        <begin position="81"/>
        <end position="101"/>
    </location>
</feature>